<dbReference type="GO" id="GO:0045747">
    <property type="term" value="P:positive regulation of Notch signaling pathway"/>
    <property type="evidence" value="ECO:0007669"/>
    <property type="project" value="TreeGrafter"/>
</dbReference>
<reference evidence="3" key="1">
    <citation type="submission" date="2013-04" db="EMBL/GenBank/DDBJ databases">
        <authorList>
            <person name="Qu J."/>
            <person name="Murali S.C."/>
            <person name="Bandaranaike D."/>
            <person name="Bellair M."/>
            <person name="Blankenburg K."/>
            <person name="Chao H."/>
            <person name="Dinh H."/>
            <person name="Doddapaneni H."/>
            <person name="Downs B."/>
            <person name="Dugan-Rocha S."/>
            <person name="Elkadiri S."/>
            <person name="Gnanaolivu R.D."/>
            <person name="Hernandez B."/>
            <person name="Javaid M."/>
            <person name="Jayaseelan J.C."/>
            <person name="Lee S."/>
            <person name="Li M."/>
            <person name="Ming W."/>
            <person name="Munidasa M."/>
            <person name="Muniz J."/>
            <person name="Nguyen L."/>
            <person name="Ongeri F."/>
            <person name="Osuji N."/>
            <person name="Pu L.-L."/>
            <person name="Puazo M."/>
            <person name="Qu C."/>
            <person name="Quiroz J."/>
            <person name="Raj R."/>
            <person name="Weissenberger G."/>
            <person name="Xin Y."/>
            <person name="Zou X."/>
            <person name="Han Y."/>
            <person name="Richards S."/>
            <person name="Worley K."/>
            <person name="Muzny D."/>
            <person name="Gibbs R."/>
        </authorList>
    </citation>
    <scope>NUCLEOTIDE SEQUENCE</scope>
    <source>
        <strain evidence="3">Sampled in the wild</strain>
    </source>
</reference>
<dbReference type="Pfam" id="PF00069">
    <property type="entry name" value="Pkinase"/>
    <property type="match status" value="1"/>
</dbReference>
<dbReference type="EMBL" id="KZ309097">
    <property type="protein sequence ID" value="KAG8236952.1"/>
    <property type="molecule type" value="Genomic_DNA"/>
</dbReference>
<dbReference type="InterPro" id="IPR011009">
    <property type="entry name" value="Kinase-like_dom_sf"/>
</dbReference>
<dbReference type="GO" id="GO:0005737">
    <property type="term" value="C:cytoplasm"/>
    <property type="evidence" value="ECO:0007669"/>
    <property type="project" value="TreeGrafter"/>
</dbReference>
<dbReference type="GO" id="GO:0004674">
    <property type="term" value="F:protein serine/threonine kinase activity"/>
    <property type="evidence" value="ECO:0007669"/>
    <property type="project" value="TreeGrafter"/>
</dbReference>
<sequence length="162" mass="18286">MLIGADGAIKLCDFGSATLKSYHPEPSWSANQRSCLEDEMARFTTPMYRAPEMVDTWSNYPITEASDIWALGCVLYMICFMKHPFEDSAKLRIMNGNYSIPANDGKYIWYHEIIRGCLVVNPAQRMTVSDLLERLASIAETRGISLKEPLQLEGKRIDTSSP</sequence>
<proteinExistence type="predicted"/>
<dbReference type="SUPFAM" id="SSF56112">
    <property type="entry name" value="Protein kinase-like (PK-like)"/>
    <property type="match status" value="1"/>
</dbReference>
<dbReference type="GO" id="GO:0005524">
    <property type="term" value="F:ATP binding"/>
    <property type="evidence" value="ECO:0007669"/>
    <property type="project" value="InterPro"/>
</dbReference>
<keyword evidence="1" id="KW-0547">Nucleotide-binding</keyword>
<dbReference type="PANTHER" id="PTHR22967:SF105">
    <property type="entry name" value="CYCLIN-G-ASSOCIATED KINASE"/>
    <property type="match status" value="1"/>
</dbReference>
<keyword evidence="4" id="KW-1185">Reference proteome</keyword>
<dbReference type="OrthoDB" id="1717591at2759"/>
<name>A0A8K0KLS4_LADFU</name>
<dbReference type="InterPro" id="IPR000719">
    <property type="entry name" value="Prot_kinase_dom"/>
</dbReference>
<feature type="non-terminal residue" evidence="3">
    <location>
        <position position="162"/>
    </location>
</feature>
<gene>
    <name evidence="3" type="ORF">J437_LFUL016147</name>
</gene>
<accession>A0A8K0KLS4</accession>
<protein>
    <recommendedName>
        <fullName evidence="2">Protein kinase domain-containing protein</fullName>
    </recommendedName>
</protein>
<reference evidence="3" key="2">
    <citation type="submission" date="2017-10" db="EMBL/GenBank/DDBJ databases">
        <title>Ladona fulva Genome sequencing and assembly.</title>
        <authorList>
            <person name="Murali S."/>
            <person name="Richards S."/>
            <person name="Bandaranaike D."/>
            <person name="Bellair M."/>
            <person name="Blankenburg K."/>
            <person name="Chao H."/>
            <person name="Dinh H."/>
            <person name="Doddapaneni H."/>
            <person name="Dugan-Rocha S."/>
            <person name="Elkadiri S."/>
            <person name="Gnanaolivu R."/>
            <person name="Hernandez B."/>
            <person name="Skinner E."/>
            <person name="Javaid M."/>
            <person name="Lee S."/>
            <person name="Li M."/>
            <person name="Ming W."/>
            <person name="Munidasa M."/>
            <person name="Muniz J."/>
            <person name="Nguyen L."/>
            <person name="Hughes D."/>
            <person name="Osuji N."/>
            <person name="Pu L.-L."/>
            <person name="Puazo M."/>
            <person name="Qu C."/>
            <person name="Quiroz J."/>
            <person name="Raj R."/>
            <person name="Weissenberger G."/>
            <person name="Xin Y."/>
            <person name="Zou X."/>
            <person name="Han Y."/>
            <person name="Worley K."/>
            <person name="Muzny D."/>
            <person name="Gibbs R."/>
        </authorList>
    </citation>
    <scope>NUCLEOTIDE SEQUENCE</scope>
    <source>
        <strain evidence="3">Sampled in the wild</strain>
    </source>
</reference>
<evidence type="ECO:0000256" key="1">
    <source>
        <dbReference type="ARBA" id="ARBA00022741"/>
    </source>
</evidence>
<feature type="domain" description="Protein kinase" evidence="2">
    <location>
        <begin position="1"/>
        <end position="138"/>
    </location>
</feature>
<dbReference type="Gene3D" id="1.10.510.10">
    <property type="entry name" value="Transferase(Phosphotransferase) domain 1"/>
    <property type="match status" value="1"/>
</dbReference>
<dbReference type="PROSITE" id="PS50011">
    <property type="entry name" value="PROTEIN_KINASE_DOM"/>
    <property type="match status" value="1"/>
</dbReference>
<evidence type="ECO:0000259" key="2">
    <source>
        <dbReference type="PROSITE" id="PS50011"/>
    </source>
</evidence>
<organism evidence="3 4">
    <name type="scientific">Ladona fulva</name>
    <name type="common">Scarce chaser dragonfly</name>
    <name type="synonym">Libellula fulva</name>
    <dbReference type="NCBI Taxonomy" id="123851"/>
    <lineage>
        <taxon>Eukaryota</taxon>
        <taxon>Metazoa</taxon>
        <taxon>Ecdysozoa</taxon>
        <taxon>Arthropoda</taxon>
        <taxon>Hexapoda</taxon>
        <taxon>Insecta</taxon>
        <taxon>Pterygota</taxon>
        <taxon>Palaeoptera</taxon>
        <taxon>Odonata</taxon>
        <taxon>Epiprocta</taxon>
        <taxon>Anisoptera</taxon>
        <taxon>Libelluloidea</taxon>
        <taxon>Libellulidae</taxon>
        <taxon>Ladona</taxon>
    </lineage>
</organism>
<dbReference type="Proteomes" id="UP000792457">
    <property type="component" value="Unassembled WGS sequence"/>
</dbReference>
<dbReference type="GO" id="GO:2000369">
    <property type="term" value="P:regulation of clathrin-dependent endocytosis"/>
    <property type="evidence" value="ECO:0007669"/>
    <property type="project" value="TreeGrafter"/>
</dbReference>
<evidence type="ECO:0000313" key="4">
    <source>
        <dbReference type="Proteomes" id="UP000792457"/>
    </source>
</evidence>
<dbReference type="AlphaFoldDB" id="A0A8K0KLS4"/>
<comment type="caution">
    <text evidence="3">The sequence shown here is derived from an EMBL/GenBank/DDBJ whole genome shotgun (WGS) entry which is preliminary data.</text>
</comment>
<dbReference type="GO" id="GO:0035612">
    <property type="term" value="F:AP-2 adaptor complex binding"/>
    <property type="evidence" value="ECO:0007669"/>
    <property type="project" value="TreeGrafter"/>
</dbReference>
<evidence type="ECO:0000313" key="3">
    <source>
        <dbReference type="EMBL" id="KAG8236952.1"/>
    </source>
</evidence>
<dbReference type="PANTHER" id="PTHR22967">
    <property type="entry name" value="SERINE/THREONINE PROTEIN KINASE"/>
    <property type="match status" value="1"/>
</dbReference>